<protein>
    <submittedName>
        <fullName evidence="2">Lipase</fullName>
    </submittedName>
</protein>
<dbReference type="AlphaFoldDB" id="W0EZI2"/>
<dbReference type="Gene3D" id="3.40.50.1110">
    <property type="entry name" value="SGNH hydrolase"/>
    <property type="match status" value="1"/>
</dbReference>
<dbReference type="Pfam" id="PF13472">
    <property type="entry name" value="Lipase_GDSL_2"/>
    <property type="match status" value="1"/>
</dbReference>
<feature type="domain" description="SGNH hydrolase-type esterase" evidence="1">
    <location>
        <begin position="56"/>
        <end position="232"/>
    </location>
</feature>
<reference evidence="2 3" key="1">
    <citation type="submission" date="2013-12" db="EMBL/GenBank/DDBJ databases">
        <authorList>
            <consortium name="DOE Joint Genome Institute"/>
            <person name="Eisen J."/>
            <person name="Huntemann M."/>
            <person name="Han J."/>
            <person name="Chen A."/>
            <person name="Kyrpides N."/>
            <person name="Mavromatis K."/>
            <person name="Markowitz V."/>
            <person name="Palaniappan K."/>
            <person name="Ivanova N."/>
            <person name="Schaumberg A."/>
            <person name="Pati A."/>
            <person name="Liolios K."/>
            <person name="Nordberg H.P."/>
            <person name="Cantor M.N."/>
            <person name="Hua S.X."/>
            <person name="Woyke T."/>
        </authorList>
    </citation>
    <scope>NUCLEOTIDE SEQUENCE [LARGE SCALE GENOMIC DNA]</scope>
    <source>
        <strain evidence="3">DSM 19437</strain>
    </source>
</reference>
<dbReference type="Proteomes" id="UP000003586">
    <property type="component" value="Chromosome"/>
</dbReference>
<evidence type="ECO:0000259" key="1">
    <source>
        <dbReference type="Pfam" id="PF13472"/>
    </source>
</evidence>
<dbReference type="SUPFAM" id="SSF52266">
    <property type="entry name" value="SGNH hydrolase"/>
    <property type="match status" value="1"/>
</dbReference>
<dbReference type="EMBL" id="CP007035">
    <property type="protein sequence ID" value="AHF14609.1"/>
    <property type="molecule type" value="Genomic_DNA"/>
</dbReference>
<evidence type="ECO:0000313" key="3">
    <source>
        <dbReference type="Proteomes" id="UP000003586"/>
    </source>
</evidence>
<dbReference type="KEGG" id="nso:NIASO_04225"/>
<organism evidence="2 3">
    <name type="scientific">Niabella soli DSM 19437</name>
    <dbReference type="NCBI Taxonomy" id="929713"/>
    <lineage>
        <taxon>Bacteria</taxon>
        <taxon>Pseudomonadati</taxon>
        <taxon>Bacteroidota</taxon>
        <taxon>Chitinophagia</taxon>
        <taxon>Chitinophagales</taxon>
        <taxon>Chitinophagaceae</taxon>
        <taxon>Niabella</taxon>
    </lineage>
</organism>
<accession>W0EZI2</accession>
<dbReference type="STRING" id="929713.NIASO_04225"/>
<dbReference type="HOGENOM" id="CLU_1169430_0_0_10"/>
<evidence type="ECO:0000313" key="2">
    <source>
        <dbReference type="EMBL" id="AHF14609.1"/>
    </source>
</evidence>
<proteinExistence type="predicted"/>
<keyword evidence="3" id="KW-1185">Reference proteome</keyword>
<dbReference type="RefSeq" id="WP_008583329.1">
    <property type="nucleotide sequence ID" value="NZ_CP007035.1"/>
</dbReference>
<dbReference type="eggNOG" id="COG2755">
    <property type="taxonomic scope" value="Bacteria"/>
</dbReference>
<dbReference type="OrthoDB" id="9794725at2"/>
<dbReference type="InterPro" id="IPR013830">
    <property type="entry name" value="SGNH_hydro"/>
</dbReference>
<sequence length="262" mass="29478">MNRRYFLGNVWVATAGTSMLTKTGWALPGLAAQNRDDRGQLAQLLKAGTPNKWLFTGDSITAGVKHTHGMRSYVELFSERIRWELGRGRDAVINTAVSGNTSKDLVNDIQWRILQYQPQAVFIMLGTNDAAVQKQVSPELFKNNIETIIKRVRNINAVPVLLSPNPIVETKAPERSALKDYVKLLKEIAGSGSLVFVDVWKEWNTTLRKKYNGRQDDQLLNDPLHPNGLGHKEIAQLLFKALSIFNEKDPTCGGAYYENKNW</sequence>
<name>W0EZI2_9BACT</name>
<gene>
    <name evidence="2" type="ORF">NIASO_04225</name>
</gene>
<dbReference type="InterPro" id="IPR051532">
    <property type="entry name" value="Ester_Hydrolysis_Enzymes"/>
</dbReference>
<dbReference type="GO" id="GO:0016788">
    <property type="term" value="F:hydrolase activity, acting on ester bonds"/>
    <property type="evidence" value="ECO:0007669"/>
    <property type="project" value="UniProtKB-ARBA"/>
</dbReference>
<dbReference type="PANTHER" id="PTHR30383">
    <property type="entry name" value="THIOESTERASE 1/PROTEASE 1/LYSOPHOSPHOLIPASE L1"/>
    <property type="match status" value="1"/>
</dbReference>
<dbReference type="InterPro" id="IPR036514">
    <property type="entry name" value="SGNH_hydro_sf"/>
</dbReference>
<dbReference type="CDD" id="cd00229">
    <property type="entry name" value="SGNH_hydrolase"/>
    <property type="match status" value="1"/>
</dbReference>